<feature type="region of interest" description="Disordered" evidence="10">
    <location>
        <begin position="82"/>
        <end position="108"/>
    </location>
</feature>
<evidence type="ECO:0000256" key="3">
    <source>
        <dbReference type="ARBA" id="ARBA00022490"/>
    </source>
</evidence>
<evidence type="ECO:0000256" key="2">
    <source>
        <dbReference type="ARBA" id="ARBA00006737"/>
    </source>
</evidence>
<feature type="region of interest" description="Disordered" evidence="10">
    <location>
        <begin position="209"/>
        <end position="230"/>
    </location>
</feature>
<dbReference type="AlphaFoldDB" id="A0A182R8U8"/>
<evidence type="ECO:0000256" key="6">
    <source>
        <dbReference type="ARBA" id="ARBA00023069"/>
    </source>
</evidence>
<keyword evidence="5" id="KW-0282">Flagellum</keyword>
<dbReference type="GO" id="GO:0005929">
    <property type="term" value="C:cilium"/>
    <property type="evidence" value="ECO:0007669"/>
    <property type="project" value="TreeGrafter"/>
</dbReference>
<feature type="compositionally biased region" description="Low complexity" evidence="10">
    <location>
        <begin position="215"/>
        <end position="227"/>
    </location>
</feature>
<protein>
    <recommendedName>
        <fullName evidence="12">Radial spoke head protein 3</fullName>
    </recommendedName>
</protein>
<feature type="compositionally biased region" description="Polar residues" evidence="10">
    <location>
        <begin position="86"/>
        <end position="95"/>
    </location>
</feature>
<feature type="compositionally biased region" description="Basic and acidic residues" evidence="10">
    <location>
        <begin position="330"/>
        <end position="339"/>
    </location>
</feature>
<dbReference type="Pfam" id="PF06098">
    <property type="entry name" value="Radial_spoke_3"/>
    <property type="match status" value="1"/>
</dbReference>
<dbReference type="InterPro" id="IPR009290">
    <property type="entry name" value="Radial_spoke_3"/>
</dbReference>
<dbReference type="PANTHER" id="PTHR21648">
    <property type="entry name" value="FLAGELLAR RADIAL SPOKE PROTEIN 3"/>
    <property type="match status" value="1"/>
</dbReference>
<dbReference type="VEuPathDB" id="VectorBase:AFUN2_000485"/>
<evidence type="ECO:0000256" key="8">
    <source>
        <dbReference type="ARBA" id="ARBA00023273"/>
    </source>
</evidence>
<evidence type="ECO:0000256" key="10">
    <source>
        <dbReference type="SAM" id="MobiDB-lite"/>
    </source>
</evidence>
<evidence type="ECO:0000256" key="4">
    <source>
        <dbReference type="ARBA" id="ARBA00022553"/>
    </source>
</evidence>
<evidence type="ECO:0000313" key="11">
    <source>
        <dbReference type="EnsemblMetazoa" id="AFUN002608-PA"/>
    </source>
</evidence>
<feature type="compositionally biased region" description="Acidic residues" evidence="10">
    <location>
        <begin position="589"/>
        <end position="610"/>
    </location>
</feature>
<feature type="coiled-coil region" evidence="9">
    <location>
        <begin position="450"/>
        <end position="490"/>
    </location>
</feature>
<keyword evidence="7" id="KW-0206">Cytoskeleton</keyword>
<comment type="subcellular location">
    <subcellularLocation>
        <location evidence="1">Cytoplasm</location>
        <location evidence="1">Cytoskeleton</location>
        <location evidence="1">Flagellum axoneme</location>
    </subcellularLocation>
</comment>
<organism evidence="11">
    <name type="scientific">Anopheles funestus</name>
    <name type="common">African malaria mosquito</name>
    <dbReference type="NCBI Taxonomy" id="62324"/>
    <lineage>
        <taxon>Eukaryota</taxon>
        <taxon>Metazoa</taxon>
        <taxon>Ecdysozoa</taxon>
        <taxon>Arthropoda</taxon>
        <taxon>Hexapoda</taxon>
        <taxon>Insecta</taxon>
        <taxon>Pterygota</taxon>
        <taxon>Neoptera</taxon>
        <taxon>Endopterygota</taxon>
        <taxon>Diptera</taxon>
        <taxon>Nematocera</taxon>
        <taxon>Culicoidea</taxon>
        <taxon>Culicidae</taxon>
        <taxon>Anophelinae</taxon>
        <taxon>Anopheles</taxon>
    </lineage>
</organism>
<keyword evidence="8" id="KW-0966">Cell projection</keyword>
<reference evidence="11" key="1">
    <citation type="submission" date="2020-05" db="UniProtKB">
        <authorList>
            <consortium name="EnsemblMetazoa"/>
        </authorList>
    </citation>
    <scope>IDENTIFICATION</scope>
    <source>
        <strain evidence="11">FUMOZ</strain>
    </source>
</reference>
<sequence>MPTLSARHQPEQQELLELESPAFAVVSSDHSYRASSLGKPNAIVRPLRHGREQREVIEGQHIVNLHPDYKLLHEIETQLSRKNKDNAQNVHSIAQQGRDRGELVKQPQLVRSNYGPGAIEIEKTDRGNRQHEFSRELDAKLRKLQNDSSKRSSKNGSTQEVNVRKRPLFITTVPKGVFLQPTKELPLLLPGSSQRRLYAFESRPRILTAPSLSQNNNNNNNNDINHPNHNHPGEYVCKHGSHHYGKPLGPRISHLAPGEADIVRKVAVQELQSIASGQQQRSGPQCTRPARDQQQQPQNGTYQNVMHDRRVIRGSNYTSTSNLQVGDGDGAQKEAEARRRQMLRKKYVTRNQRGVIGTPPPVRGRRHETVQTEKYLEELFLHPPELDAGCQTDLFLHRPPSPPYVPAKTGCDASTEILDGELFDFDIEVQPIIEVLVSRTLEQALVEVLHEEEIAEMKQQQQKILALREAELAELRRLEQEEHKRQAERDRRYLQDKIARDLDLEMQERITAAKLLQGRLDEIVPEVLAAVDKIETDKDRAEFERQITPWLAKEVAHEVGQWIDANALLEDIIREILLHKKKLLEADGENTADEQQYDEVDPDETVDEPEPTLGDRDTLEEPEIAESVPEEPTTGGSSQQ</sequence>
<feature type="compositionally biased region" description="Polar residues" evidence="10">
    <location>
        <begin position="315"/>
        <end position="324"/>
    </location>
</feature>
<dbReference type="EnsemblMetazoa" id="AFUN002608-RA">
    <property type="protein sequence ID" value="AFUN002608-PA"/>
    <property type="gene ID" value="AFUN002608"/>
</dbReference>
<feature type="region of interest" description="Disordered" evidence="10">
    <location>
        <begin position="274"/>
        <end position="339"/>
    </location>
</feature>
<evidence type="ECO:0000256" key="5">
    <source>
        <dbReference type="ARBA" id="ARBA00022846"/>
    </source>
</evidence>
<keyword evidence="9" id="KW-0175">Coiled coil</keyword>
<feature type="compositionally biased region" description="Polar residues" evidence="10">
    <location>
        <begin position="274"/>
        <end position="285"/>
    </location>
</feature>
<evidence type="ECO:0000256" key="1">
    <source>
        <dbReference type="ARBA" id="ARBA00004611"/>
    </source>
</evidence>
<name>A0A182R8U8_ANOFN</name>
<keyword evidence="4" id="KW-0597">Phosphoprotein</keyword>
<keyword evidence="3" id="KW-0963">Cytoplasm</keyword>
<feature type="region of interest" description="Disordered" evidence="10">
    <location>
        <begin position="589"/>
        <end position="640"/>
    </location>
</feature>
<dbReference type="STRING" id="62324.A0A182R8U8"/>
<proteinExistence type="inferred from homology"/>
<evidence type="ECO:0008006" key="12">
    <source>
        <dbReference type="Google" id="ProtNLM"/>
    </source>
</evidence>
<dbReference type="VEuPathDB" id="VectorBase:AFUN002608"/>
<comment type="similarity">
    <text evidence="2">Belongs to the flagellar radial spoke RSP3 family.</text>
</comment>
<keyword evidence="6" id="KW-0969">Cilium</keyword>
<accession>A0A182R8U8</accession>
<dbReference type="PANTHER" id="PTHR21648:SF0">
    <property type="entry name" value="RADIAL SPOKE HEAD PROTEIN 3 HOMOLOG"/>
    <property type="match status" value="1"/>
</dbReference>
<feature type="region of interest" description="Disordered" evidence="10">
    <location>
        <begin position="142"/>
        <end position="161"/>
    </location>
</feature>
<evidence type="ECO:0000256" key="7">
    <source>
        <dbReference type="ARBA" id="ARBA00023212"/>
    </source>
</evidence>
<evidence type="ECO:0000256" key="9">
    <source>
        <dbReference type="SAM" id="Coils"/>
    </source>
</evidence>